<dbReference type="InterPro" id="IPR000847">
    <property type="entry name" value="LysR_HTH_N"/>
</dbReference>
<keyword evidence="3 6" id="KW-0238">DNA-binding</keyword>
<dbReference type="CDD" id="cd05466">
    <property type="entry name" value="PBP2_LTTR_substrate"/>
    <property type="match status" value="1"/>
</dbReference>
<keyword evidence="2" id="KW-0805">Transcription regulation</keyword>
<dbReference type="Gene3D" id="1.10.10.10">
    <property type="entry name" value="Winged helix-like DNA-binding domain superfamily/Winged helix DNA-binding domain"/>
    <property type="match status" value="1"/>
</dbReference>
<dbReference type="SUPFAM" id="SSF46785">
    <property type="entry name" value="Winged helix' DNA-binding domain"/>
    <property type="match status" value="1"/>
</dbReference>
<evidence type="ECO:0000256" key="3">
    <source>
        <dbReference type="ARBA" id="ARBA00023125"/>
    </source>
</evidence>
<name>A0A1H5TUH0_9FIRM</name>
<dbReference type="PANTHER" id="PTHR30346">
    <property type="entry name" value="TRANSCRIPTIONAL DUAL REGULATOR HCAR-RELATED"/>
    <property type="match status" value="1"/>
</dbReference>
<accession>A0A1H5TUH0</accession>
<dbReference type="InterPro" id="IPR005119">
    <property type="entry name" value="LysR_subst-bd"/>
</dbReference>
<keyword evidence="7" id="KW-1185">Reference proteome</keyword>
<dbReference type="Pfam" id="PF03466">
    <property type="entry name" value="LysR_substrate"/>
    <property type="match status" value="1"/>
</dbReference>
<protein>
    <submittedName>
        <fullName evidence="6">DNA-binding transcriptional regulator, LysR family</fullName>
    </submittedName>
</protein>
<dbReference type="GO" id="GO:0003677">
    <property type="term" value="F:DNA binding"/>
    <property type="evidence" value="ECO:0007669"/>
    <property type="project" value="UniProtKB-KW"/>
</dbReference>
<dbReference type="FunFam" id="1.10.10.10:FF:000001">
    <property type="entry name" value="LysR family transcriptional regulator"/>
    <property type="match status" value="1"/>
</dbReference>
<dbReference type="InterPro" id="IPR036388">
    <property type="entry name" value="WH-like_DNA-bd_sf"/>
</dbReference>
<dbReference type="GO" id="GO:0032993">
    <property type="term" value="C:protein-DNA complex"/>
    <property type="evidence" value="ECO:0007669"/>
    <property type="project" value="TreeGrafter"/>
</dbReference>
<sequence>MTILQLKYVIAVANSRSMREAASGLFISQPALSASIKELEEELKIQIFERNNKGISLTKEGADFLSYAKQAVSQYSLIEDRYLDKDKNKIHFNVSIQHYIFAVHAFINTIKAVDASKYNYSLSETKTDDVLLNVSKLNSEVGVISFTKANEKLIKKLFREYGLEFKELLKRDTYAYMWKDHPLANRDLVSLEDLRDYPCVSFNQNSDSDFYLPEEALSNYNQDKRIEVNDRASSVEFMQALNGYSIGTGIMIASKALKEGFVSVKLKEEDPLTIGYIVRKNNNLSDIAKIYIDELLKYKEIVV</sequence>
<dbReference type="InterPro" id="IPR036390">
    <property type="entry name" value="WH_DNA-bd_sf"/>
</dbReference>
<proteinExistence type="inferred from homology"/>
<feature type="domain" description="HTH lysR-type" evidence="5">
    <location>
        <begin position="1"/>
        <end position="58"/>
    </location>
</feature>
<dbReference type="PRINTS" id="PR00039">
    <property type="entry name" value="HTHLYSR"/>
</dbReference>
<evidence type="ECO:0000259" key="5">
    <source>
        <dbReference type="PROSITE" id="PS50931"/>
    </source>
</evidence>
<reference evidence="6 7" key="1">
    <citation type="submission" date="2016-10" db="EMBL/GenBank/DDBJ databases">
        <authorList>
            <person name="de Groot N.N."/>
        </authorList>
    </citation>
    <scope>NUCLEOTIDE SEQUENCE [LARGE SCALE GENOMIC DNA]</scope>
    <source>
        <strain evidence="6 7">D15d</strain>
    </source>
</reference>
<dbReference type="RefSeq" id="WP_027431702.1">
    <property type="nucleotide sequence ID" value="NZ_FNUL01000005.1"/>
</dbReference>
<gene>
    <name evidence="6" type="ORF">SAMN05216537_105103</name>
</gene>
<dbReference type="GO" id="GO:0003700">
    <property type="term" value="F:DNA-binding transcription factor activity"/>
    <property type="evidence" value="ECO:0007669"/>
    <property type="project" value="InterPro"/>
</dbReference>
<dbReference type="EMBL" id="FNUL01000005">
    <property type="protein sequence ID" value="SEF65868.1"/>
    <property type="molecule type" value="Genomic_DNA"/>
</dbReference>
<dbReference type="Pfam" id="PF00126">
    <property type="entry name" value="HTH_1"/>
    <property type="match status" value="1"/>
</dbReference>
<dbReference type="Gene3D" id="3.40.190.10">
    <property type="entry name" value="Periplasmic binding protein-like II"/>
    <property type="match status" value="2"/>
</dbReference>
<dbReference type="PROSITE" id="PS50931">
    <property type="entry name" value="HTH_LYSR"/>
    <property type="match status" value="1"/>
</dbReference>
<organism evidence="6 7">
    <name type="scientific">Lachnospira multipara</name>
    <dbReference type="NCBI Taxonomy" id="28051"/>
    <lineage>
        <taxon>Bacteria</taxon>
        <taxon>Bacillati</taxon>
        <taxon>Bacillota</taxon>
        <taxon>Clostridia</taxon>
        <taxon>Lachnospirales</taxon>
        <taxon>Lachnospiraceae</taxon>
        <taxon>Lachnospira</taxon>
    </lineage>
</organism>
<evidence type="ECO:0000313" key="7">
    <source>
        <dbReference type="Proteomes" id="UP000236726"/>
    </source>
</evidence>
<dbReference type="AlphaFoldDB" id="A0A1H5TUH0"/>
<evidence type="ECO:0000256" key="2">
    <source>
        <dbReference type="ARBA" id="ARBA00023015"/>
    </source>
</evidence>
<evidence type="ECO:0000313" key="6">
    <source>
        <dbReference type="EMBL" id="SEF65868.1"/>
    </source>
</evidence>
<evidence type="ECO:0000256" key="1">
    <source>
        <dbReference type="ARBA" id="ARBA00009437"/>
    </source>
</evidence>
<dbReference type="Proteomes" id="UP000236726">
    <property type="component" value="Unassembled WGS sequence"/>
</dbReference>
<comment type="similarity">
    <text evidence="1">Belongs to the LysR transcriptional regulatory family.</text>
</comment>
<dbReference type="PANTHER" id="PTHR30346:SF0">
    <property type="entry name" value="HCA OPERON TRANSCRIPTIONAL ACTIVATOR HCAR"/>
    <property type="match status" value="1"/>
</dbReference>
<keyword evidence="4" id="KW-0804">Transcription</keyword>
<dbReference type="SUPFAM" id="SSF53850">
    <property type="entry name" value="Periplasmic binding protein-like II"/>
    <property type="match status" value="1"/>
</dbReference>
<evidence type="ECO:0000256" key="4">
    <source>
        <dbReference type="ARBA" id="ARBA00023163"/>
    </source>
</evidence>